<name>A0A2J7QEL9_9NEOP</name>
<dbReference type="AlphaFoldDB" id="A0A2J7QEL9"/>
<reference evidence="3 4" key="1">
    <citation type="submission" date="2017-12" db="EMBL/GenBank/DDBJ databases">
        <title>Hemimetabolous genomes reveal molecular basis of termite eusociality.</title>
        <authorList>
            <person name="Harrison M.C."/>
            <person name="Jongepier E."/>
            <person name="Robertson H.M."/>
            <person name="Arning N."/>
            <person name="Bitard-Feildel T."/>
            <person name="Chao H."/>
            <person name="Childers C.P."/>
            <person name="Dinh H."/>
            <person name="Doddapaneni H."/>
            <person name="Dugan S."/>
            <person name="Gowin J."/>
            <person name="Greiner C."/>
            <person name="Han Y."/>
            <person name="Hu H."/>
            <person name="Hughes D.S.T."/>
            <person name="Huylmans A.-K."/>
            <person name="Kemena C."/>
            <person name="Kremer L.P.M."/>
            <person name="Lee S.L."/>
            <person name="Lopez-Ezquerra A."/>
            <person name="Mallet L."/>
            <person name="Monroy-Kuhn J.M."/>
            <person name="Moser A."/>
            <person name="Murali S.C."/>
            <person name="Muzny D.M."/>
            <person name="Otani S."/>
            <person name="Piulachs M.-D."/>
            <person name="Poelchau M."/>
            <person name="Qu J."/>
            <person name="Schaub F."/>
            <person name="Wada-Katsumata A."/>
            <person name="Worley K.C."/>
            <person name="Xie Q."/>
            <person name="Ylla G."/>
            <person name="Poulsen M."/>
            <person name="Gibbs R.A."/>
            <person name="Schal C."/>
            <person name="Richards S."/>
            <person name="Belles X."/>
            <person name="Korb J."/>
            <person name="Bornberg-Bauer E."/>
        </authorList>
    </citation>
    <scope>NUCLEOTIDE SEQUENCE [LARGE SCALE GENOMIC DNA]</scope>
    <source>
        <tissue evidence="3">Whole body</tissue>
    </source>
</reference>
<gene>
    <name evidence="3" type="ORF">B7P43_G11926</name>
</gene>
<dbReference type="STRING" id="105785.A0A2J7QEL9"/>
<dbReference type="PROSITE" id="PS50940">
    <property type="entry name" value="CHIT_BIND_II"/>
    <property type="match status" value="1"/>
</dbReference>
<feature type="domain" description="Chitin-binding type-2" evidence="2">
    <location>
        <begin position="91"/>
        <end position="137"/>
    </location>
</feature>
<evidence type="ECO:0000313" key="4">
    <source>
        <dbReference type="Proteomes" id="UP000235965"/>
    </source>
</evidence>
<dbReference type="InParanoid" id="A0A2J7QEL9"/>
<accession>A0A2J7QEL9</accession>
<dbReference type="SUPFAM" id="SSF57625">
    <property type="entry name" value="Invertebrate chitin-binding proteins"/>
    <property type="match status" value="2"/>
</dbReference>
<evidence type="ECO:0000259" key="2">
    <source>
        <dbReference type="PROSITE" id="PS50940"/>
    </source>
</evidence>
<feature type="signal peptide" evidence="1">
    <location>
        <begin position="1"/>
        <end position="22"/>
    </location>
</feature>
<dbReference type="SMART" id="SM00494">
    <property type="entry name" value="ChtBD2"/>
    <property type="match status" value="2"/>
</dbReference>
<feature type="chain" id="PRO_5014380284" description="Chitin-binding type-2 domain-containing protein" evidence="1">
    <location>
        <begin position="23"/>
        <end position="142"/>
    </location>
</feature>
<dbReference type="InterPro" id="IPR036508">
    <property type="entry name" value="Chitin-bd_dom_sf"/>
</dbReference>
<dbReference type="Proteomes" id="UP000235965">
    <property type="component" value="Unassembled WGS sequence"/>
</dbReference>
<organism evidence="3 4">
    <name type="scientific">Cryptotermes secundus</name>
    <dbReference type="NCBI Taxonomy" id="105785"/>
    <lineage>
        <taxon>Eukaryota</taxon>
        <taxon>Metazoa</taxon>
        <taxon>Ecdysozoa</taxon>
        <taxon>Arthropoda</taxon>
        <taxon>Hexapoda</taxon>
        <taxon>Insecta</taxon>
        <taxon>Pterygota</taxon>
        <taxon>Neoptera</taxon>
        <taxon>Polyneoptera</taxon>
        <taxon>Dictyoptera</taxon>
        <taxon>Blattodea</taxon>
        <taxon>Blattoidea</taxon>
        <taxon>Termitoidae</taxon>
        <taxon>Kalotermitidae</taxon>
        <taxon>Cryptotermitinae</taxon>
        <taxon>Cryptotermes</taxon>
    </lineage>
</organism>
<dbReference type="Gene3D" id="2.170.140.10">
    <property type="entry name" value="Chitin binding domain"/>
    <property type="match status" value="2"/>
</dbReference>
<dbReference type="EMBL" id="NEVH01015308">
    <property type="protein sequence ID" value="PNF27017.1"/>
    <property type="molecule type" value="Genomic_DNA"/>
</dbReference>
<dbReference type="GO" id="GO:0005576">
    <property type="term" value="C:extracellular region"/>
    <property type="evidence" value="ECO:0007669"/>
    <property type="project" value="InterPro"/>
</dbReference>
<dbReference type="OrthoDB" id="6597859at2759"/>
<protein>
    <recommendedName>
        <fullName evidence="2">Chitin-binding type-2 domain-containing protein</fullName>
    </recommendedName>
</protein>
<comment type="caution">
    <text evidence="3">The sequence shown here is derived from an EMBL/GenBank/DDBJ whole genome shotgun (WGS) entry which is preliminary data.</text>
</comment>
<dbReference type="Pfam" id="PF01607">
    <property type="entry name" value="CBM_14"/>
    <property type="match status" value="1"/>
</dbReference>
<keyword evidence="1" id="KW-0732">Signal</keyword>
<sequence length="142" mass="15473">MSTHQWLPLLCVLILRMDKASSEDVAFQCTSPGFFPDSLDCHNFYRCDESLNVIRGTCTPYGHFDPVDTCVWGGCTNPVTTTTTPAPTTTGFICTTSGYFPDPSDCRAFYQCSNALVATHGFCMAGKGFYNTETLGCEIGTC</sequence>
<evidence type="ECO:0000256" key="1">
    <source>
        <dbReference type="SAM" id="SignalP"/>
    </source>
</evidence>
<evidence type="ECO:0000313" key="3">
    <source>
        <dbReference type="EMBL" id="PNF27017.1"/>
    </source>
</evidence>
<dbReference type="InterPro" id="IPR002557">
    <property type="entry name" value="Chitin-bd_dom"/>
</dbReference>
<dbReference type="GO" id="GO:0008061">
    <property type="term" value="F:chitin binding"/>
    <property type="evidence" value="ECO:0007669"/>
    <property type="project" value="InterPro"/>
</dbReference>
<proteinExistence type="predicted"/>
<keyword evidence="4" id="KW-1185">Reference proteome</keyword>